<evidence type="ECO:0008006" key="3">
    <source>
        <dbReference type="Google" id="ProtNLM"/>
    </source>
</evidence>
<accession>A0ABN1GZL5</accession>
<keyword evidence="2" id="KW-1185">Reference proteome</keyword>
<dbReference type="PROSITE" id="PS51257">
    <property type="entry name" value="PROKAR_LIPOPROTEIN"/>
    <property type="match status" value="1"/>
</dbReference>
<protein>
    <recommendedName>
        <fullName evidence="3">Lipoprotein</fullName>
    </recommendedName>
</protein>
<evidence type="ECO:0000313" key="1">
    <source>
        <dbReference type="EMBL" id="GAA0624669.1"/>
    </source>
</evidence>
<evidence type="ECO:0000313" key="2">
    <source>
        <dbReference type="Proteomes" id="UP001501352"/>
    </source>
</evidence>
<comment type="caution">
    <text evidence="1">The sequence shown here is derived from an EMBL/GenBank/DDBJ whole genome shotgun (WGS) entry which is preliminary data.</text>
</comment>
<gene>
    <name evidence="1" type="ORF">GCM10009422_21280</name>
</gene>
<name>A0ABN1GZL5_9CAUL</name>
<dbReference type="EMBL" id="BAAAGA010000005">
    <property type="protein sequence ID" value="GAA0624669.1"/>
    <property type="molecule type" value="Genomic_DNA"/>
</dbReference>
<dbReference type="Proteomes" id="UP001501352">
    <property type="component" value="Unassembled WGS sequence"/>
</dbReference>
<organism evidence="1 2">
    <name type="scientific">Brevundimonas kwangchunensis</name>
    <dbReference type="NCBI Taxonomy" id="322163"/>
    <lineage>
        <taxon>Bacteria</taxon>
        <taxon>Pseudomonadati</taxon>
        <taxon>Pseudomonadota</taxon>
        <taxon>Alphaproteobacteria</taxon>
        <taxon>Caulobacterales</taxon>
        <taxon>Caulobacteraceae</taxon>
        <taxon>Brevundimonas</taxon>
    </lineage>
</organism>
<dbReference type="RefSeq" id="WP_343793547.1">
    <property type="nucleotide sequence ID" value="NZ_BAAAGA010000005.1"/>
</dbReference>
<sequence>MRHPVVFLAALLGLTACDAQVESRREAVPPAEAPPPPVQSRDPLVAGGPAATVQPDADMNIQWAASVVRLDPLDRQGGATVKLFGTAGGDPAMNGLYTHIAFFRSSAEGWAVFRIGDVLDYEILSEAPGRVDLKLEESTMDEATGQIGSRERRIIVSWTPGADEAPPASVSVTPAR</sequence>
<reference evidence="1 2" key="1">
    <citation type="journal article" date="2019" name="Int. J. Syst. Evol. Microbiol.">
        <title>The Global Catalogue of Microorganisms (GCM) 10K type strain sequencing project: providing services to taxonomists for standard genome sequencing and annotation.</title>
        <authorList>
            <consortium name="The Broad Institute Genomics Platform"/>
            <consortium name="The Broad Institute Genome Sequencing Center for Infectious Disease"/>
            <person name="Wu L."/>
            <person name="Ma J."/>
        </authorList>
    </citation>
    <scope>NUCLEOTIDE SEQUENCE [LARGE SCALE GENOMIC DNA]</scope>
    <source>
        <strain evidence="1 2">JCM 12928</strain>
    </source>
</reference>
<proteinExistence type="predicted"/>